<dbReference type="FunCoup" id="A0A6I9S8S6">
    <property type="interactions" value="29"/>
</dbReference>
<dbReference type="AlphaFoldDB" id="A0A6I9S8S6"/>
<evidence type="ECO:0000313" key="5">
    <source>
        <dbReference type="RefSeq" id="XP_010939575.1"/>
    </source>
</evidence>
<dbReference type="GO" id="GO:0003676">
    <property type="term" value="F:nucleic acid binding"/>
    <property type="evidence" value="ECO:0007669"/>
    <property type="project" value="InterPro"/>
</dbReference>
<proteinExistence type="inferred from homology"/>
<dbReference type="InterPro" id="IPR003690">
    <property type="entry name" value="MTERF"/>
</dbReference>
<dbReference type="Proteomes" id="UP000504607">
    <property type="component" value="Chromosome 15"/>
</dbReference>
<sequence length="392" mass="44845">MLLPKLSASFLRCNTTTTTLLAFFHRRRLGHLLLFSTSTAGGNGESPSHKPQFLVEYLVSSCRFPPDKAAEVSKPLSHLKSTEKPKSVVDLLRSYGFEDAHLRKLVSLNPRCLCHDAEKTLVPKMRAFLDMGFSPSDLIPLILSNPSVLNLRIDQILLKIEVWKNLLGSTDLLMKLLKRNEWFFGCSVEKTVLPNISLLRDCGITDERLATIVRKRPTFITQRTESLRALVDRVDELKMPRSSGLFVWAIQIVRMVSRARFQAKMELMKSLGWSESEFLAAFRKAPLFLSVSERVMRRKMEFWVKEAGCKPSYLALNPQLLMYSLEKRSIPRVRALEILKSKGLLRRKSQLQSIMSISEQDFIKKYVLCHKEEGPKLYKLYTSGLNQPTPLS</sequence>
<dbReference type="OrthoDB" id="641315at2759"/>
<dbReference type="RefSeq" id="XP_010939575.1">
    <property type="nucleotide sequence ID" value="XM_010941273.3"/>
</dbReference>
<keyword evidence="3" id="KW-0809">Transit peptide</keyword>
<dbReference type="SMART" id="SM00733">
    <property type="entry name" value="Mterf"/>
    <property type="match status" value="6"/>
</dbReference>
<dbReference type="FunFam" id="1.25.70.10:FF:000001">
    <property type="entry name" value="Mitochondrial transcription termination factor-like"/>
    <property type="match status" value="1"/>
</dbReference>
<gene>
    <name evidence="5" type="primary">LOC105058369</name>
</gene>
<evidence type="ECO:0000256" key="1">
    <source>
        <dbReference type="ARBA" id="ARBA00007692"/>
    </source>
</evidence>
<evidence type="ECO:0000313" key="4">
    <source>
        <dbReference type="Proteomes" id="UP000504607"/>
    </source>
</evidence>
<dbReference type="Pfam" id="PF02536">
    <property type="entry name" value="mTERF"/>
    <property type="match status" value="1"/>
</dbReference>
<keyword evidence="2" id="KW-0805">Transcription regulation</keyword>
<keyword evidence="2" id="KW-0804">Transcription</keyword>
<dbReference type="Gene3D" id="1.25.70.10">
    <property type="entry name" value="Transcription termination factor 3, mitochondrial"/>
    <property type="match status" value="1"/>
</dbReference>
<keyword evidence="2" id="KW-0806">Transcription termination</keyword>
<dbReference type="PANTHER" id="PTHR13068">
    <property type="entry name" value="CGI-12 PROTEIN-RELATED"/>
    <property type="match status" value="1"/>
</dbReference>
<dbReference type="PANTHER" id="PTHR13068:SF242">
    <property type="entry name" value="OS04G0637500 PROTEIN"/>
    <property type="match status" value="1"/>
</dbReference>
<protein>
    <submittedName>
        <fullName evidence="5">Uncharacterized protein LOC105058369</fullName>
    </submittedName>
</protein>
<evidence type="ECO:0000256" key="3">
    <source>
        <dbReference type="ARBA" id="ARBA00022946"/>
    </source>
</evidence>
<keyword evidence="4" id="KW-1185">Reference proteome</keyword>
<dbReference type="InParanoid" id="A0A6I9S8S6"/>
<dbReference type="GO" id="GO:0006353">
    <property type="term" value="P:DNA-templated transcription termination"/>
    <property type="evidence" value="ECO:0007669"/>
    <property type="project" value="UniProtKB-KW"/>
</dbReference>
<reference evidence="5" key="1">
    <citation type="submission" date="2025-08" db="UniProtKB">
        <authorList>
            <consortium name="RefSeq"/>
        </authorList>
    </citation>
    <scope>IDENTIFICATION</scope>
</reference>
<accession>A0A6I9S8S6</accession>
<dbReference type="KEGG" id="egu:105058369"/>
<dbReference type="GeneID" id="105058369"/>
<dbReference type="InterPro" id="IPR038538">
    <property type="entry name" value="MTERF_sf"/>
</dbReference>
<comment type="similarity">
    <text evidence="1">Belongs to the mTERF family.</text>
</comment>
<name>A0A6I9S8S6_ELAGV</name>
<organism evidence="4 5">
    <name type="scientific">Elaeis guineensis var. tenera</name>
    <name type="common">Oil palm</name>
    <dbReference type="NCBI Taxonomy" id="51953"/>
    <lineage>
        <taxon>Eukaryota</taxon>
        <taxon>Viridiplantae</taxon>
        <taxon>Streptophyta</taxon>
        <taxon>Embryophyta</taxon>
        <taxon>Tracheophyta</taxon>
        <taxon>Spermatophyta</taxon>
        <taxon>Magnoliopsida</taxon>
        <taxon>Liliopsida</taxon>
        <taxon>Arecaceae</taxon>
        <taxon>Arecoideae</taxon>
        <taxon>Cocoseae</taxon>
        <taxon>Elaeidinae</taxon>
        <taxon>Elaeis</taxon>
    </lineage>
</organism>
<evidence type="ECO:0000256" key="2">
    <source>
        <dbReference type="ARBA" id="ARBA00022472"/>
    </source>
</evidence>